<organism evidence="1 2">
    <name type="scientific">Trichonephila inaurata madagascariensis</name>
    <dbReference type="NCBI Taxonomy" id="2747483"/>
    <lineage>
        <taxon>Eukaryota</taxon>
        <taxon>Metazoa</taxon>
        <taxon>Ecdysozoa</taxon>
        <taxon>Arthropoda</taxon>
        <taxon>Chelicerata</taxon>
        <taxon>Arachnida</taxon>
        <taxon>Araneae</taxon>
        <taxon>Araneomorphae</taxon>
        <taxon>Entelegynae</taxon>
        <taxon>Araneoidea</taxon>
        <taxon>Nephilidae</taxon>
        <taxon>Trichonephila</taxon>
        <taxon>Trichonephila inaurata</taxon>
    </lineage>
</organism>
<comment type="caution">
    <text evidence="1">The sequence shown here is derived from an EMBL/GenBank/DDBJ whole genome shotgun (WGS) entry which is preliminary data.</text>
</comment>
<name>A0A8X6YCB9_9ARAC</name>
<accession>A0A8X6YCB9</accession>
<dbReference type="AlphaFoldDB" id="A0A8X6YCB9"/>
<evidence type="ECO:0000313" key="1">
    <source>
        <dbReference type="EMBL" id="GFY70241.1"/>
    </source>
</evidence>
<gene>
    <name evidence="1" type="ORF">TNIN_378601</name>
</gene>
<dbReference type="EMBL" id="BMAV01018128">
    <property type="protein sequence ID" value="GFY70241.1"/>
    <property type="molecule type" value="Genomic_DNA"/>
</dbReference>
<protein>
    <submittedName>
        <fullName evidence="1">Uncharacterized protein</fullName>
    </submittedName>
</protein>
<proteinExistence type="predicted"/>
<keyword evidence="2" id="KW-1185">Reference proteome</keyword>
<evidence type="ECO:0000313" key="2">
    <source>
        <dbReference type="Proteomes" id="UP000886998"/>
    </source>
</evidence>
<reference evidence="1" key="1">
    <citation type="submission" date="2020-08" db="EMBL/GenBank/DDBJ databases">
        <title>Multicomponent nature underlies the extraordinary mechanical properties of spider dragline silk.</title>
        <authorList>
            <person name="Kono N."/>
            <person name="Nakamura H."/>
            <person name="Mori M."/>
            <person name="Yoshida Y."/>
            <person name="Ohtoshi R."/>
            <person name="Malay A.D."/>
            <person name="Moran D.A.P."/>
            <person name="Tomita M."/>
            <person name="Numata K."/>
            <person name="Arakawa K."/>
        </authorList>
    </citation>
    <scope>NUCLEOTIDE SEQUENCE</scope>
</reference>
<dbReference type="Proteomes" id="UP000886998">
    <property type="component" value="Unassembled WGS sequence"/>
</dbReference>
<sequence length="71" mass="8082">MRSKSLVFEGILELYIPPFPGYWAGKSMKHQFQEVASLHCAVIVCDHLNCTLRDGGWVDDHNVCEHRGILI</sequence>